<protein>
    <submittedName>
        <fullName evidence="2">(diamondback moth) hypothetical protein</fullName>
    </submittedName>
</protein>
<dbReference type="Proteomes" id="UP000653454">
    <property type="component" value="Unassembled WGS sequence"/>
</dbReference>
<gene>
    <name evidence="2" type="ORF">PLXY2_LOCUS7929</name>
</gene>
<evidence type="ECO:0000313" key="3">
    <source>
        <dbReference type="Proteomes" id="UP000653454"/>
    </source>
</evidence>
<organism evidence="2 3">
    <name type="scientific">Plutella xylostella</name>
    <name type="common">Diamondback moth</name>
    <name type="synonym">Plutella maculipennis</name>
    <dbReference type="NCBI Taxonomy" id="51655"/>
    <lineage>
        <taxon>Eukaryota</taxon>
        <taxon>Metazoa</taxon>
        <taxon>Ecdysozoa</taxon>
        <taxon>Arthropoda</taxon>
        <taxon>Hexapoda</taxon>
        <taxon>Insecta</taxon>
        <taxon>Pterygota</taxon>
        <taxon>Neoptera</taxon>
        <taxon>Endopterygota</taxon>
        <taxon>Lepidoptera</taxon>
        <taxon>Glossata</taxon>
        <taxon>Ditrysia</taxon>
        <taxon>Yponomeutoidea</taxon>
        <taxon>Plutellidae</taxon>
        <taxon>Plutella</taxon>
    </lineage>
</organism>
<name>A0A8S4F8W5_PLUXY</name>
<proteinExistence type="predicted"/>
<dbReference type="EMBL" id="CAJHNJ030000028">
    <property type="protein sequence ID" value="CAG9123201.1"/>
    <property type="molecule type" value="Genomic_DNA"/>
</dbReference>
<accession>A0A8S4F8W5</accession>
<feature type="non-terminal residue" evidence="2">
    <location>
        <position position="134"/>
    </location>
</feature>
<keyword evidence="3" id="KW-1185">Reference proteome</keyword>
<feature type="transmembrane region" description="Helical" evidence="1">
    <location>
        <begin position="82"/>
        <end position="105"/>
    </location>
</feature>
<dbReference type="AlphaFoldDB" id="A0A8S4F8W5"/>
<sequence>ISQNIYFPNTLVQSGVGKDPVGVGRHPGVDTGEGGITTLVAPRRDTNDDVLLNHHGATLVSIAEVLAALVQDTSADHSRGDLGLLGVSVGLVLQLGVALGAGLLVDDLDLHALQDVGVGVLSINQAQPNSEAGK</sequence>
<evidence type="ECO:0000256" key="1">
    <source>
        <dbReference type="SAM" id="Phobius"/>
    </source>
</evidence>
<reference evidence="2" key="1">
    <citation type="submission" date="2020-11" db="EMBL/GenBank/DDBJ databases">
        <authorList>
            <person name="Whiteford S."/>
        </authorList>
    </citation>
    <scope>NUCLEOTIDE SEQUENCE</scope>
</reference>
<keyword evidence="1" id="KW-1133">Transmembrane helix</keyword>
<evidence type="ECO:0000313" key="2">
    <source>
        <dbReference type="EMBL" id="CAG9123201.1"/>
    </source>
</evidence>
<keyword evidence="1" id="KW-0472">Membrane</keyword>
<comment type="caution">
    <text evidence="2">The sequence shown here is derived from an EMBL/GenBank/DDBJ whole genome shotgun (WGS) entry which is preliminary data.</text>
</comment>
<keyword evidence="1" id="KW-0812">Transmembrane</keyword>